<dbReference type="HOGENOM" id="CLU_3265520_0_0_10"/>
<evidence type="ECO:0000313" key="2">
    <source>
        <dbReference type="Proteomes" id="UP000003146"/>
    </source>
</evidence>
<proteinExistence type="predicted"/>
<reference evidence="1 2" key="1">
    <citation type="submission" date="2008-04" db="EMBL/GenBank/DDBJ databases">
        <title>Draft genome sequence of Bacteroides coprocola (DSM 17136).</title>
        <authorList>
            <person name="Sudarsanam P."/>
            <person name="Ley R."/>
            <person name="Guruge J."/>
            <person name="Turnbaugh P.J."/>
            <person name="Mahowald M."/>
            <person name="Liep D."/>
            <person name="Gordon J."/>
        </authorList>
    </citation>
    <scope>NUCLEOTIDE SEQUENCE [LARGE SCALE GENOMIC DNA]</scope>
    <source>
        <strain evidence="1 2">DSM 17136</strain>
    </source>
</reference>
<organism evidence="1 2">
    <name type="scientific">Phocaeicola coprocola DSM 17136</name>
    <dbReference type="NCBI Taxonomy" id="470145"/>
    <lineage>
        <taxon>Bacteria</taxon>
        <taxon>Pseudomonadati</taxon>
        <taxon>Bacteroidota</taxon>
        <taxon>Bacteroidia</taxon>
        <taxon>Bacteroidales</taxon>
        <taxon>Bacteroidaceae</taxon>
        <taxon>Phocaeicola</taxon>
    </lineage>
</organism>
<dbReference type="EMBL" id="ABIY02000022">
    <property type="protein sequence ID" value="EDV02685.1"/>
    <property type="molecule type" value="Genomic_DNA"/>
</dbReference>
<evidence type="ECO:0000313" key="1">
    <source>
        <dbReference type="EMBL" id="EDV02685.1"/>
    </source>
</evidence>
<comment type="caution">
    <text evidence="1">The sequence shown here is derived from an EMBL/GenBank/DDBJ whole genome shotgun (WGS) entry which is preliminary data.</text>
</comment>
<sequence length="41" mass="4971">MIRVKKLLQVFSHDLYTYEYIKKNVPPSLISLTERFPYLLL</sequence>
<gene>
    <name evidence="1" type="ORF">BACCOP_00244</name>
</gene>
<protein>
    <submittedName>
        <fullName evidence="1">Uncharacterized protein</fullName>
    </submittedName>
</protein>
<dbReference type="STRING" id="470145.BACCOP_00244"/>
<name>B3JEF3_9BACT</name>
<dbReference type="Proteomes" id="UP000003146">
    <property type="component" value="Unassembled WGS sequence"/>
</dbReference>
<accession>B3JEF3</accession>
<reference evidence="1 2" key="2">
    <citation type="submission" date="2008-04" db="EMBL/GenBank/DDBJ databases">
        <authorList>
            <person name="Fulton L."/>
            <person name="Clifton S."/>
            <person name="Fulton B."/>
            <person name="Xu J."/>
            <person name="Minx P."/>
            <person name="Pepin K.H."/>
            <person name="Johnson M."/>
            <person name="Thiruvilangam P."/>
            <person name="Bhonagiri V."/>
            <person name="Nash W.E."/>
            <person name="Mardis E.R."/>
            <person name="Wilson R.K."/>
        </authorList>
    </citation>
    <scope>NUCLEOTIDE SEQUENCE [LARGE SCALE GENOMIC DNA]</scope>
    <source>
        <strain evidence="1 2">DSM 17136</strain>
    </source>
</reference>
<dbReference type="AlphaFoldDB" id="B3JEF3"/>